<evidence type="ECO:0000313" key="7">
    <source>
        <dbReference type="Proteomes" id="UP000094969"/>
    </source>
</evidence>
<gene>
    <name evidence="6" type="ORF">BHK69_27845</name>
</gene>
<dbReference type="SUPFAM" id="SSF46785">
    <property type="entry name" value="Winged helix' DNA-binding domain"/>
    <property type="match status" value="1"/>
</dbReference>
<dbReference type="GO" id="GO:0045892">
    <property type="term" value="P:negative regulation of DNA-templated transcription"/>
    <property type="evidence" value="ECO:0007669"/>
    <property type="project" value="TreeGrafter"/>
</dbReference>
<reference evidence="6 7" key="1">
    <citation type="journal article" date="2015" name="Antonie Van Leeuwenhoek">
        <title>Bosea vaviloviae sp. nov., a new species of slow-growing rhizobia isolated from nodules of the relict species Vavilovia formosa (Stev.) Fed.</title>
        <authorList>
            <person name="Safronova V.I."/>
            <person name="Kuznetsova I.G."/>
            <person name="Sazanova A.L."/>
            <person name="Kimeklis A.K."/>
            <person name="Belimov A.A."/>
            <person name="Andronov E.E."/>
            <person name="Pinaev A.G."/>
            <person name="Chizhevskaya E.P."/>
            <person name="Pukhaev A.R."/>
            <person name="Popov K.P."/>
            <person name="Willems A."/>
            <person name="Tikhonovich I.A."/>
        </authorList>
    </citation>
    <scope>NUCLEOTIDE SEQUENCE [LARGE SCALE GENOMIC DNA]</scope>
    <source>
        <strain evidence="6 7">Vaf18</strain>
    </source>
</reference>
<proteinExistence type="predicted"/>
<organism evidence="6 7">
    <name type="scientific">Bosea vaviloviae</name>
    <dbReference type="NCBI Taxonomy" id="1526658"/>
    <lineage>
        <taxon>Bacteria</taxon>
        <taxon>Pseudomonadati</taxon>
        <taxon>Pseudomonadota</taxon>
        <taxon>Alphaproteobacteria</taxon>
        <taxon>Hyphomicrobiales</taxon>
        <taxon>Boseaceae</taxon>
        <taxon>Bosea</taxon>
    </lineage>
</organism>
<protein>
    <submittedName>
        <fullName evidence="6">IclR family transcriptional regulator</fullName>
    </submittedName>
</protein>
<dbReference type="InterPro" id="IPR029016">
    <property type="entry name" value="GAF-like_dom_sf"/>
</dbReference>
<name>A0A1D7U8N5_9HYPH</name>
<dbReference type="OrthoDB" id="9807558at2"/>
<dbReference type="STRING" id="1526658.BHK69_27845"/>
<feature type="domain" description="IclR-ED" evidence="5">
    <location>
        <begin position="78"/>
        <end position="261"/>
    </location>
</feature>
<dbReference type="PANTHER" id="PTHR30136:SF35">
    <property type="entry name" value="HTH-TYPE TRANSCRIPTIONAL REGULATOR RV1719"/>
    <property type="match status" value="1"/>
</dbReference>
<dbReference type="Pfam" id="PF01614">
    <property type="entry name" value="IclR_C"/>
    <property type="match status" value="1"/>
</dbReference>
<dbReference type="InterPro" id="IPR050707">
    <property type="entry name" value="HTH_MetabolicPath_Reg"/>
</dbReference>
<dbReference type="InterPro" id="IPR036390">
    <property type="entry name" value="WH_DNA-bd_sf"/>
</dbReference>
<dbReference type="GO" id="GO:0003700">
    <property type="term" value="F:DNA-binding transcription factor activity"/>
    <property type="evidence" value="ECO:0007669"/>
    <property type="project" value="TreeGrafter"/>
</dbReference>
<keyword evidence="1" id="KW-0805">Transcription regulation</keyword>
<dbReference type="InterPro" id="IPR005471">
    <property type="entry name" value="Tscrpt_reg_IclR_N"/>
</dbReference>
<evidence type="ECO:0000256" key="1">
    <source>
        <dbReference type="ARBA" id="ARBA00023015"/>
    </source>
</evidence>
<keyword evidence="3" id="KW-0804">Transcription</keyword>
<dbReference type="Gene3D" id="3.30.450.40">
    <property type="match status" value="1"/>
</dbReference>
<evidence type="ECO:0000256" key="3">
    <source>
        <dbReference type="ARBA" id="ARBA00023163"/>
    </source>
</evidence>
<keyword evidence="7" id="KW-1185">Reference proteome</keyword>
<dbReference type="Gene3D" id="1.10.10.10">
    <property type="entry name" value="Winged helix-like DNA-binding domain superfamily/Winged helix DNA-binding domain"/>
    <property type="match status" value="1"/>
</dbReference>
<dbReference type="InterPro" id="IPR036388">
    <property type="entry name" value="WH-like_DNA-bd_sf"/>
</dbReference>
<feature type="domain" description="HTH iclR-type" evidence="4">
    <location>
        <begin position="14"/>
        <end position="77"/>
    </location>
</feature>
<dbReference type="AlphaFoldDB" id="A0A1D7U8N5"/>
<dbReference type="SMART" id="SM00346">
    <property type="entry name" value="HTH_ICLR"/>
    <property type="match status" value="1"/>
</dbReference>
<evidence type="ECO:0000259" key="4">
    <source>
        <dbReference type="PROSITE" id="PS51077"/>
    </source>
</evidence>
<keyword evidence="2" id="KW-0238">DNA-binding</keyword>
<dbReference type="EMBL" id="CP017147">
    <property type="protein sequence ID" value="AOO83746.1"/>
    <property type="molecule type" value="Genomic_DNA"/>
</dbReference>
<dbReference type="PROSITE" id="PS51078">
    <property type="entry name" value="ICLR_ED"/>
    <property type="match status" value="1"/>
</dbReference>
<dbReference type="Pfam" id="PF09339">
    <property type="entry name" value="HTH_IclR"/>
    <property type="match status" value="1"/>
</dbReference>
<evidence type="ECO:0000313" key="6">
    <source>
        <dbReference type="EMBL" id="AOO83746.1"/>
    </source>
</evidence>
<dbReference type="Proteomes" id="UP000094969">
    <property type="component" value="Chromosome"/>
</dbReference>
<evidence type="ECO:0000256" key="2">
    <source>
        <dbReference type="ARBA" id="ARBA00023125"/>
    </source>
</evidence>
<sequence>MSDVDYTAETAGPQSSLRRALALLRVIAAGDAAGMRLKDIALTTGCGQPTAHRALRDLMAEGFVEQAAGGKRYRLGLDFFVLAARAGQAGGLRDLARPALLRLSATLSDTVFLLVRNGYDAICLDRIEGPFPIRTFTGDIGGKVPLGLGQGSLAMLAHLPEGEREAVIRFNMPRLLDRGYLDEAALRSALDTTRAQGWVNLNRGLIPGMAGVAVPILDPEGRAVAALSIGTLAERLREERLPKIVAMLRVEAAALAARLNPFDMALRYPARSLGTIAM</sequence>
<dbReference type="RefSeq" id="WP_069692940.1">
    <property type="nucleotide sequence ID" value="NZ_CP017147.1"/>
</dbReference>
<evidence type="ECO:0000259" key="5">
    <source>
        <dbReference type="PROSITE" id="PS51078"/>
    </source>
</evidence>
<dbReference type="GO" id="GO:0003677">
    <property type="term" value="F:DNA binding"/>
    <property type="evidence" value="ECO:0007669"/>
    <property type="project" value="UniProtKB-KW"/>
</dbReference>
<dbReference type="SUPFAM" id="SSF55781">
    <property type="entry name" value="GAF domain-like"/>
    <property type="match status" value="1"/>
</dbReference>
<dbReference type="KEGG" id="bvv:BHK69_27845"/>
<dbReference type="PROSITE" id="PS51077">
    <property type="entry name" value="HTH_ICLR"/>
    <property type="match status" value="1"/>
</dbReference>
<dbReference type="PANTHER" id="PTHR30136">
    <property type="entry name" value="HELIX-TURN-HELIX TRANSCRIPTIONAL REGULATOR, ICLR FAMILY"/>
    <property type="match status" value="1"/>
</dbReference>
<accession>A0A1D7U8N5</accession>
<dbReference type="InterPro" id="IPR014757">
    <property type="entry name" value="Tscrpt_reg_IclR_C"/>
</dbReference>